<dbReference type="SUPFAM" id="SSF50104">
    <property type="entry name" value="Translation proteins SH3-like domain"/>
    <property type="match status" value="1"/>
</dbReference>
<feature type="region of interest" description="Disordered" evidence="7">
    <location>
        <begin position="225"/>
        <end position="266"/>
    </location>
</feature>
<dbReference type="GO" id="GO:0002181">
    <property type="term" value="P:cytoplasmic translation"/>
    <property type="evidence" value="ECO:0007669"/>
    <property type="project" value="TreeGrafter"/>
</dbReference>
<comment type="similarity">
    <text evidence="1">Belongs to the eukaryotic ribosomal protein eL6 family.</text>
</comment>
<dbReference type="SUPFAM" id="SSF54001">
    <property type="entry name" value="Cysteine proteinases"/>
    <property type="match status" value="1"/>
</dbReference>
<feature type="domain" description="USP" evidence="8">
    <location>
        <begin position="115"/>
        <end position="439"/>
    </location>
</feature>
<dbReference type="InterPro" id="IPR014722">
    <property type="entry name" value="Rib_uL2_dom2"/>
</dbReference>
<dbReference type="InterPro" id="IPR018200">
    <property type="entry name" value="USP_CS"/>
</dbReference>
<dbReference type="KEGG" id="char:116224748"/>
<dbReference type="GO" id="GO:0000027">
    <property type="term" value="P:ribosomal large subunit assembly"/>
    <property type="evidence" value="ECO:0007669"/>
    <property type="project" value="TreeGrafter"/>
</dbReference>
<evidence type="ECO:0000256" key="6">
    <source>
        <dbReference type="ARBA" id="ARBA00046388"/>
    </source>
</evidence>
<dbReference type="GO" id="GO:0016579">
    <property type="term" value="P:protein deubiquitination"/>
    <property type="evidence" value="ECO:0007669"/>
    <property type="project" value="InterPro"/>
</dbReference>
<evidence type="ECO:0000256" key="4">
    <source>
        <dbReference type="ARBA" id="ARBA00035233"/>
    </source>
</evidence>
<evidence type="ECO:0000259" key="8">
    <source>
        <dbReference type="PROSITE" id="PS50235"/>
    </source>
</evidence>
<dbReference type="InterPro" id="IPR038765">
    <property type="entry name" value="Papain-like_cys_pep_sf"/>
</dbReference>
<dbReference type="GO" id="GO:0003723">
    <property type="term" value="F:RNA binding"/>
    <property type="evidence" value="ECO:0007669"/>
    <property type="project" value="TreeGrafter"/>
</dbReference>
<evidence type="ECO:0000313" key="9">
    <source>
        <dbReference type="Proteomes" id="UP000515152"/>
    </source>
</evidence>
<dbReference type="Gene3D" id="3.90.70.10">
    <property type="entry name" value="Cysteine proteinases"/>
    <property type="match status" value="1"/>
</dbReference>
<reference evidence="10" key="1">
    <citation type="submission" date="2025-08" db="UniProtKB">
        <authorList>
            <consortium name="RefSeq"/>
        </authorList>
    </citation>
    <scope>IDENTIFICATION</scope>
</reference>
<dbReference type="PROSITE" id="PS50235">
    <property type="entry name" value="USP_3"/>
    <property type="match status" value="1"/>
</dbReference>
<evidence type="ECO:0000256" key="2">
    <source>
        <dbReference type="ARBA" id="ARBA00022980"/>
    </source>
</evidence>
<protein>
    <recommendedName>
        <fullName evidence="4">Large ribosomal subunit protein eL6</fullName>
    </recommendedName>
    <alternativeName>
        <fullName evidence="5">60S ribosomal protein L6</fullName>
    </alternativeName>
</protein>
<evidence type="ECO:0000256" key="7">
    <source>
        <dbReference type="SAM" id="MobiDB-lite"/>
    </source>
</evidence>
<dbReference type="GO" id="GO:0022625">
    <property type="term" value="C:cytosolic large ribosomal subunit"/>
    <property type="evidence" value="ECO:0007669"/>
    <property type="project" value="TreeGrafter"/>
</dbReference>
<dbReference type="OrthoDB" id="2436667at2759"/>
<evidence type="ECO:0000256" key="3">
    <source>
        <dbReference type="ARBA" id="ARBA00023274"/>
    </source>
</evidence>
<keyword evidence="2" id="KW-0689">Ribosomal protein</keyword>
<name>A0A6P8H0Y7_CLUHA</name>
<feature type="compositionally biased region" description="Polar residues" evidence="7">
    <location>
        <begin position="74"/>
        <end position="94"/>
    </location>
</feature>
<comment type="subunit">
    <text evidence="6">Component of the large ribosomal subunit. May bind IPO9 with low affinity.</text>
</comment>
<dbReference type="PANTHER" id="PTHR10715">
    <property type="entry name" value="60S RIBOSOMAL PROTEIN L6"/>
    <property type="match status" value="1"/>
</dbReference>
<dbReference type="GO" id="GO:0003735">
    <property type="term" value="F:structural constituent of ribosome"/>
    <property type="evidence" value="ECO:0007669"/>
    <property type="project" value="InterPro"/>
</dbReference>
<dbReference type="PROSITE" id="PS00972">
    <property type="entry name" value="USP_1"/>
    <property type="match status" value="1"/>
</dbReference>
<dbReference type="InterPro" id="IPR000915">
    <property type="entry name" value="60S_ribosomal_eL6"/>
</dbReference>
<dbReference type="RefSeq" id="XP_031441402.1">
    <property type="nucleotide sequence ID" value="XM_031585542.2"/>
</dbReference>
<keyword evidence="3" id="KW-0687">Ribonucleoprotein</keyword>
<dbReference type="GO" id="GO:0004843">
    <property type="term" value="F:cysteine-type deubiquitinase activity"/>
    <property type="evidence" value="ECO:0007669"/>
    <property type="project" value="InterPro"/>
</dbReference>
<keyword evidence="9" id="KW-1185">Reference proteome</keyword>
<dbReference type="Pfam" id="PF01159">
    <property type="entry name" value="Ribosomal_L6e"/>
    <property type="match status" value="1"/>
</dbReference>
<evidence type="ECO:0000256" key="1">
    <source>
        <dbReference type="ARBA" id="ARBA00010592"/>
    </source>
</evidence>
<dbReference type="InterPro" id="IPR001394">
    <property type="entry name" value="Peptidase_C19_UCH"/>
</dbReference>
<organism evidence="9 10">
    <name type="scientific">Clupea harengus</name>
    <name type="common">Atlantic herring</name>
    <dbReference type="NCBI Taxonomy" id="7950"/>
    <lineage>
        <taxon>Eukaryota</taxon>
        <taxon>Metazoa</taxon>
        <taxon>Chordata</taxon>
        <taxon>Craniata</taxon>
        <taxon>Vertebrata</taxon>
        <taxon>Euteleostomi</taxon>
        <taxon>Actinopterygii</taxon>
        <taxon>Neopterygii</taxon>
        <taxon>Teleostei</taxon>
        <taxon>Clupei</taxon>
        <taxon>Clupeiformes</taxon>
        <taxon>Clupeoidei</taxon>
        <taxon>Clupeidae</taxon>
        <taxon>Clupea</taxon>
    </lineage>
</organism>
<dbReference type="AlphaFoldDB" id="A0A6P8H0Y7"/>
<sequence length="439" mass="49867">METSTSSEADLKLLALSKDTQDVQPPDVQTFPLPEKWKTTFSSAEIRITDATSDALYLFLHSKSNGDTKEITQEGATSSSVTELKHSQTSSETQIPKEIKNDTATEKHFCQVVYNGLKNQGATCYLNSALQVLFMTKEFREVVERLQITSNDNEVHYQLQQLFENLKGDHKCVSTVKITKSLSIKNVFEQQDAVEWFEKILSVVSPDASQVRTADKNSRFNAAKLSKEVPHKLQQGPKKVLNKQQQSSKKVPPKLQPLIKKPNHNRLPSLTPGTVLVLHTRRHQGKRVVFLKDLPSGLLLFTGPFVLNRVPLSRASPKSVTATATKVDVSGLRIPETLTDTSFKRRRQRKPESEGEEGLEMGVKRLRIAEQWKRDQRAVDSQVLNCIRKVPWVRRFLSSEPYQRGLLKSWINWMISLSLLVMFHRDAVNMDLLVFDSMM</sequence>
<dbReference type="Pfam" id="PF00443">
    <property type="entry name" value="UCH"/>
    <property type="match status" value="1"/>
</dbReference>
<proteinExistence type="inferred from homology"/>
<gene>
    <name evidence="10" type="primary">LOC116224748</name>
</gene>
<evidence type="ECO:0000256" key="5">
    <source>
        <dbReference type="ARBA" id="ARBA00035351"/>
    </source>
</evidence>
<dbReference type="InterPro" id="IPR041997">
    <property type="entry name" value="Ribosomal_eL6_KOW"/>
</dbReference>
<dbReference type="PANTHER" id="PTHR10715:SF0">
    <property type="entry name" value="LARGE RIBOSOMAL SUBUNIT PROTEIN EL6"/>
    <property type="match status" value="1"/>
</dbReference>
<evidence type="ECO:0000313" key="10">
    <source>
        <dbReference type="RefSeq" id="XP_031441402.1"/>
    </source>
</evidence>
<accession>A0A6P8H0Y7</accession>
<dbReference type="CDD" id="cd13156">
    <property type="entry name" value="KOW_RPL6"/>
    <property type="match status" value="1"/>
</dbReference>
<dbReference type="InterPro" id="IPR008991">
    <property type="entry name" value="Translation_prot_SH3-like_sf"/>
</dbReference>
<dbReference type="Proteomes" id="UP000515152">
    <property type="component" value="Chromosome 18"/>
</dbReference>
<dbReference type="GeneID" id="116224748"/>
<dbReference type="Gene3D" id="2.30.30.30">
    <property type="match status" value="1"/>
</dbReference>
<dbReference type="InterPro" id="IPR028889">
    <property type="entry name" value="USP"/>
</dbReference>
<feature type="region of interest" description="Disordered" evidence="7">
    <location>
        <begin position="69"/>
        <end position="95"/>
    </location>
</feature>